<dbReference type="OrthoDB" id="4409518at2"/>
<evidence type="ECO:0000256" key="1">
    <source>
        <dbReference type="SAM" id="Coils"/>
    </source>
</evidence>
<evidence type="ECO:0000313" key="6">
    <source>
        <dbReference type="Proteomes" id="UP000266975"/>
    </source>
</evidence>
<evidence type="ECO:0000313" key="5">
    <source>
        <dbReference type="EMBL" id="RNE49881.1"/>
    </source>
</evidence>
<evidence type="ECO:0000256" key="2">
    <source>
        <dbReference type="SAM" id="MobiDB-lite"/>
    </source>
</evidence>
<feature type="compositionally biased region" description="Basic and acidic residues" evidence="2">
    <location>
        <begin position="218"/>
        <end position="235"/>
    </location>
</feature>
<evidence type="ECO:0000256" key="3">
    <source>
        <dbReference type="SAM" id="Phobius"/>
    </source>
</evidence>
<feature type="domain" description="DUF6779" evidence="4">
    <location>
        <begin position="40"/>
        <end position="148"/>
    </location>
</feature>
<feature type="compositionally biased region" description="Basic and acidic residues" evidence="2">
    <location>
        <begin position="245"/>
        <end position="268"/>
    </location>
</feature>
<feature type="coiled-coil region" evidence="1">
    <location>
        <begin position="65"/>
        <end position="133"/>
    </location>
</feature>
<evidence type="ECO:0000259" key="4">
    <source>
        <dbReference type="Pfam" id="PF20570"/>
    </source>
</evidence>
<feature type="compositionally biased region" description="Basic and acidic residues" evidence="2">
    <location>
        <begin position="294"/>
        <end position="331"/>
    </location>
</feature>
<dbReference type="Pfam" id="PF20570">
    <property type="entry name" value="DUF6779"/>
    <property type="match status" value="1"/>
</dbReference>
<dbReference type="RefSeq" id="WP_123046926.1">
    <property type="nucleotide sequence ID" value="NZ_PTJO01000001.1"/>
</dbReference>
<dbReference type="InterPro" id="IPR046706">
    <property type="entry name" value="DUF6779"/>
</dbReference>
<feature type="transmembrane region" description="Helical" evidence="3">
    <location>
        <begin position="15"/>
        <end position="33"/>
    </location>
</feature>
<protein>
    <recommendedName>
        <fullName evidence="4">DUF6779 domain-containing protein</fullName>
    </recommendedName>
</protein>
<feature type="transmembrane region" description="Helical" evidence="3">
    <location>
        <begin position="39"/>
        <end position="59"/>
    </location>
</feature>
<dbReference type="Proteomes" id="UP000266975">
    <property type="component" value="Unassembled WGS sequence"/>
</dbReference>
<organism evidence="5 6">
    <name type="scientific">Corynebacterium alimapuense</name>
    <dbReference type="NCBI Taxonomy" id="1576874"/>
    <lineage>
        <taxon>Bacteria</taxon>
        <taxon>Bacillati</taxon>
        <taxon>Actinomycetota</taxon>
        <taxon>Actinomycetes</taxon>
        <taxon>Mycobacteriales</taxon>
        <taxon>Corynebacteriaceae</taxon>
        <taxon>Corynebacterium</taxon>
    </lineage>
</organism>
<keyword evidence="1" id="KW-0175">Coiled coil</keyword>
<dbReference type="AlphaFoldDB" id="A0A3M8K9J1"/>
<accession>A0A3M8K9J1</accession>
<sequence>MSADNPSGQTDRGQILLIVLVALALIASVVMLFSGSDGALKLALLAALWAAIVGSFLVFRYRTTAEAAEAELEHQEELHRAELEKAQLQQHVEESDAELKVRETQEENDSEVLAEIQRELTLLRTQLEQLAGREFGYEPAALRAEARRVVELEQAGKLGSDWFDDEDDDGEAVIPEPVLGSENKFSGAPSPDAIAGRLGQQEPSKPQLNPLADLIAENLRRTEKEKEVSLDKEPALTDFVTPAQSDEKITPKAPAAEKKSDKESKLRSFDTGSFQTVSWDQGGAGKSRAAQVKAEQEQSEKPEQPAKKDTSTKESVAEETRRGRRRRDEHNGALSVAELMARARAGEDK</sequence>
<feature type="region of interest" description="Disordered" evidence="2">
    <location>
        <begin position="179"/>
        <end position="349"/>
    </location>
</feature>
<proteinExistence type="predicted"/>
<keyword evidence="3" id="KW-0812">Transmembrane</keyword>
<keyword evidence="3" id="KW-0472">Membrane</keyword>
<keyword evidence="3" id="KW-1133">Transmembrane helix</keyword>
<gene>
    <name evidence="5" type="ORF">C5L39_00455</name>
</gene>
<dbReference type="EMBL" id="PTJO01000001">
    <property type="protein sequence ID" value="RNE49881.1"/>
    <property type="molecule type" value="Genomic_DNA"/>
</dbReference>
<feature type="compositionally biased region" description="Polar residues" evidence="2">
    <location>
        <begin position="270"/>
        <end position="279"/>
    </location>
</feature>
<reference evidence="5 6" key="1">
    <citation type="submission" date="2018-02" db="EMBL/GenBank/DDBJ databases">
        <title>Corynebacterium alimpuense sp. nov., a marine obligate actinomycete isolated from sediments of Valparaiso bay, Chile.</title>
        <authorList>
            <person name="Claverias F."/>
            <person name="Gonzales-Siles L."/>
            <person name="Salva-Serra F."/>
            <person name="Inganaes E."/>
            <person name="Molin K."/>
            <person name="Cumsille A."/>
            <person name="Undabarrena A."/>
            <person name="Couve E."/>
            <person name="Moore E.R.B."/>
            <person name="Gomila M."/>
            <person name="Camara B."/>
        </authorList>
    </citation>
    <scope>NUCLEOTIDE SEQUENCE [LARGE SCALE GENOMIC DNA]</scope>
    <source>
        <strain evidence="5 6">CCUG 69366</strain>
    </source>
</reference>
<name>A0A3M8K9J1_9CORY</name>
<keyword evidence="6" id="KW-1185">Reference proteome</keyword>
<comment type="caution">
    <text evidence="5">The sequence shown here is derived from an EMBL/GenBank/DDBJ whole genome shotgun (WGS) entry which is preliminary data.</text>
</comment>